<dbReference type="eggNOG" id="COG0235">
    <property type="taxonomic scope" value="Bacteria"/>
</dbReference>
<dbReference type="AlphaFoldDB" id="A0A1P8KAY8"/>
<dbReference type="STRING" id="1484693.RS694_11990"/>
<dbReference type="SUPFAM" id="SSF53639">
    <property type="entry name" value="AraD/HMP-PK domain-like"/>
    <property type="match status" value="1"/>
</dbReference>
<keyword evidence="2" id="KW-1185">Reference proteome</keyword>
<dbReference type="EMBL" id="CP019239">
    <property type="protein sequence ID" value="APW43174.1"/>
    <property type="molecule type" value="Genomic_DNA"/>
</dbReference>
<evidence type="ECO:0000313" key="1">
    <source>
        <dbReference type="EMBL" id="APW43174.1"/>
    </source>
</evidence>
<evidence type="ECO:0000313" key="2">
    <source>
        <dbReference type="Proteomes" id="UP000186110"/>
    </source>
</evidence>
<proteinExistence type="predicted"/>
<name>A0A1P8KAY8_9BURK</name>
<dbReference type="RefSeq" id="WP_029708913.1">
    <property type="nucleotide sequence ID" value="NZ_CP019239.1"/>
</dbReference>
<gene>
    <name evidence="1" type="ORF">RS694_11990</name>
</gene>
<accession>A0A1P8KAY8</accession>
<dbReference type="InterPro" id="IPR036409">
    <property type="entry name" value="Aldolase_II/adducin_N_sf"/>
</dbReference>
<protein>
    <submittedName>
        <fullName evidence="1">Uncharacterized protein</fullName>
    </submittedName>
</protein>
<dbReference type="Proteomes" id="UP000186110">
    <property type="component" value="Chromosome"/>
</dbReference>
<organism evidence="1 2">
    <name type="scientific">Rhodoferax saidenbachensis</name>
    <dbReference type="NCBI Taxonomy" id="1484693"/>
    <lineage>
        <taxon>Bacteria</taxon>
        <taxon>Pseudomonadati</taxon>
        <taxon>Pseudomonadota</taxon>
        <taxon>Betaproteobacteria</taxon>
        <taxon>Burkholderiales</taxon>
        <taxon>Comamonadaceae</taxon>
        <taxon>Rhodoferax</taxon>
    </lineage>
</organism>
<dbReference type="KEGG" id="rsb:RS694_11990"/>
<dbReference type="Gene3D" id="3.40.225.10">
    <property type="entry name" value="Class II aldolase/adducin N-terminal domain"/>
    <property type="match status" value="1"/>
</dbReference>
<reference evidence="1 2" key="1">
    <citation type="submission" date="2017-01" db="EMBL/GenBank/DDBJ databases">
        <authorList>
            <person name="Mah S.A."/>
            <person name="Swanson W.J."/>
            <person name="Moy G.W."/>
            <person name="Vacquier V.D."/>
        </authorList>
    </citation>
    <scope>NUCLEOTIDE SEQUENCE [LARGE SCALE GENOMIC DNA]</scope>
    <source>
        <strain evidence="1 2">DSM 22694</strain>
    </source>
</reference>
<sequence length="218" mass="23700">MTSHASSPQPPEIAAWAQTRDRLRAHGLFNGPGSAVSLRVPATHALWFGRADDAAPLCIAIDGGVFQDEELRLHQAIYQHRTDVCAIASGVGRYGQHLTEWGGRMPGIFDEQVRHLGAMPFPAVNDALLQAALSHGTNALCLYGQPVVLGMTAERLVLNAELFEKCAKAFGLATATGRSVKALPWLVRWVANRRLFKDQQKAIGRVRQGLLPQESAGY</sequence>